<feature type="transmembrane region" description="Helical" evidence="1">
    <location>
        <begin position="22"/>
        <end position="44"/>
    </location>
</feature>
<dbReference type="AlphaFoldDB" id="A0A514EBG1"/>
<keyword evidence="3" id="KW-1185">Reference proteome</keyword>
<name>A0A514EBG1_9XANT</name>
<organism evidence="2 3">
    <name type="scientific">Xanthomonas cerealis pv. cerealis</name>
    <dbReference type="NCBI Taxonomy" id="152263"/>
    <lineage>
        <taxon>Bacteria</taxon>
        <taxon>Pseudomonadati</taxon>
        <taxon>Pseudomonadota</taxon>
        <taxon>Gammaproteobacteria</taxon>
        <taxon>Lysobacterales</taxon>
        <taxon>Lysobacteraceae</taxon>
        <taxon>Xanthomonas</taxon>
        <taxon>Xanthomonas translucens group</taxon>
        <taxon>Xanthomonas cerealis</taxon>
    </lineage>
</organism>
<dbReference type="EMBL" id="CP038228">
    <property type="protein sequence ID" value="QDI03376.1"/>
    <property type="molecule type" value="Genomic_DNA"/>
</dbReference>
<evidence type="ECO:0000256" key="1">
    <source>
        <dbReference type="SAM" id="Phobius"/>
    </source>
</evidence>
<evidence type="ECO:0000313" key="2">
    <source>
        <dbReference type="EMBL" id="QDI03376.1"/>
    </source>
</evidence>
<gene>
    <name evidence="2" type="ORF">E4A48_06380</name>
</gene>
<keyword evidence="1" id="KW-0812">Transmembrane</keyword>
<dbReference type="Proteomes" id="UP000319349">
    <property type="component" value="Chromosome"/>
</dbReference>
<proteinExistence type="predicted"/>
<evidence type="ECO:0000313" key="3">
    <source>
        <dbReference type="Proteomes" id="UP000319349"/>
    </source>
</evidence>
<sequence length="105" mass="10743">MPRTATTPAPFAAPRLRLASRIAAAVLGGYAFAWGTVAAVTAVLSAADLDFHDAEFLGAVAGLLAYLVAFLWAIAARRLARVWAVLLGAAALMAAGASYVQSLLA</sequence>
<feature type="transmembrane region" description="Helical" evidence="1">
    <location>
        <begin position="82"/>
        <end position="100"/>
    </location>
</feature>
<protein>
    <submittedName>
        <fullName evidence="2">Iron uptake protein</fullName>
    </submittedName>
</protein>
<reference evidence="2 3" key="1">
    <citation type="submission" date="2019-03" db="EMBL/GenBank/DDBJ databases">
        <title>Tal1 in Xanthomonas translucens pv. cerealis Contributes to Virulence in Bacterial Leaf Streak of Wheat.</title>
        <authorList>
            <person name="Shah S.M.A."/>
            <person name="Haq F."/>
            <person name="Ma W."/>
            <person name="Xu X."/>
            <person name="Wang S."/>
            <person name="Xu Z."/>
            <person name="Zou L."/>
            <person name="Zhu B."/>
            <person name="Chen G."/>
        </authorList>
    </citation>
    <scope>NUCLEOTIDE SEQUENCE [LARGE SCALE GENOMIC DNA]</scope>
    <source>
        <strain evidence="2 3">01</strain>
    </source>
</reference>
<accession>A0A514EBG1</accession>
<dbReference type="RefSeq" id="WP_052235161.1">
    <property type="nucleotide sequence ID" value="NZ_CM003053.1"/>
</dbReference>
<keyword evidence="1" id="KW-0472">Membrane</keyword>
<keyword evidence="1" id="KW-1133">Transmembrane helix</keyword>
<feature type="transmembrane region" description="Helical" evidence="1">
    <location>
        <begin position="56"/>
        <end position="75"/>
    </location>
</feature>